<evidence type="ECO:0000256" key="1">
    <source>
        <dbReference type="SAM" id="MobiDB-lite"/>
    </source>
</evidence>
<dbReference type="Proteomes" id="UP001056518">
    <property type="component" value="Segment"/>
</dbReference>
<dbReference type="EMBL" id="ON005621">
    <property type="protein sequence ID" value="UTC27985.1"/>
    <property type="molecule type" value="Genomic_DNA"/>
</dbReference>
<evidence type="ECO:0000313" key="2">
    <source>
        <dbReference type="EMBL" id="UTC27985.1"/>
    </source>
</evidence>
<feature type="compositionally biased region" description="Basic and acidic residues" evidence="1">
    <location>
        <begin position="1"/>
        <end position="10"/>
    </location>
</feature>
<keyword evidence="3" id="KW-1185">Reference proteome</keyword>
<sequence>MVLPPEEHKQPPLPVLPKPQPVRTETVKWQVVQVNGESLFAVTAQGYEALARNLAETIRWAKEASWQLDFYRETRQSAETQGDKK</sequence>
<name>A0A9E7ST54_9CAUD</name>
<feature type="compositionally biased region" description="Pro residues" evidence="1">
    <location>
        <begin position="11"/>
        <end position="20"/>
    </location>
</feature>
<protein>
    <submittedName>
        <fullName evidence="2">O-spanin</fullName>
    </submittedName>
</protein>
<dbReference type="GeneID" id="79585811"/>
<accession>A0A9E7ST54</accession>
<evidence type="ECO:0000313" key="3">
    <source>
        <dbReference type="Proteomes" id="UP001056518"/>
    </source>
</evidence>
<reference evidence="2" key="1">
    <citation type="submission" date="2022-03" db="EMBL/GenBank/DDBJ databases">
        <authorList>
            <person name="Xu M."/>
        </authorList>
    </citation>
    <scope>NUCLEOTIDE SEQUENCE</scope>
</reference>
<dbReference type="KEGG" id="vg:79585811"/>
<proteinExistence type="predicted"/>
<feature type="region of interest" description="Disordered" evidence="1">
    <location>
        <begin position="1"/>
        <end position="20"/>
    </location>
</feature>
<dbReference type="RefSeq" id="YP_010738440.1">
    <property type="nucleotide sequence ID" value="NC_073027.1"/>
</dbReference>
<organism evidence="2 3">
    <name type="scientific">Stenotrophomonas phage A1432</name>
    <dbReference type="NCBI Taxonomy" id="2930315"/>
    <lineage>
        <taxon>Viruses</taxon>
        <taxon>Duplodnaviria</taxon>
        <taxon>Heunggongvirae</taxon>
        <taxon>Uroviricota</taxon>
        <taxon>Caudoviricetes</taxon>
        <taxon>Mesyanzhinovviridae</taxon>
        <taxon>Bradleyvirinae</taxon>
        <taxon>Ghuizhouvirus</taxon>
        <taxon>Ghuizhouvirus A1432</taxon>
    </lineage>
</organism>